<proteinExistence type="predicted"/>
<dbReference type="Pfam" id="PF11700">
    <property type="entry name" value="ATG22"/>
    <property type="match status" value="1"/>
</dbReference>
<organism evidence="3 4">
    <name type="scientific">Pseudomonas taiwanensis SJ9</name>
    <dbReference type="NCBI Taxonomy" id="1388762"/>
    <lineage>
        <taxon>Bacteria</taxon>
        <taxon>Pseudomonadati</taxon>
        <taxon>Pseudomonadota</taxon>
        <taxon>Gammaproteobacteria</taxon>
        <taxon>Pseudomonadales</taxon>
        <taxon>Pseudomonadaceae</taxon>
        <taxon>Pseudomonas</taxon>
    </lineage>
</organism>
<keyword evidence="2" id="KW-0732">Signal</keyword>
<sequence length="84" mass="8773">MLFVVQSIIFVFPSSRLSGSALAAGLAFVTTCGLFGGFVGPSVMGLIEQATGSTRNGLWIIAALLVMAALVSTRLRQGQEQANR</sequence>
<feature type="signal peptide" evidence="2">
    <location>
        <begin position="1"/>
        <end position="23"/>
    </location>
</feature>
<dbReference type="SUPFAM" id="SSF103473">
    <property type="entry name" value="MFS general substrate transporter"/>
    <property type="match status" value="1"/>
</dbReference>
<name>V7D475_9PSED</name>
<evidence type="ECO:0000256" key="1">
    <source>
        <dbReference type="SAM" id="Phobius"/>
    </source>
</evidence>
<comment type="caution">
    <text evidence="3">The sequence shown here is derived from an EMBL/GenBank/DDBJ whole genome shotgun (WGS) entry which is preliminary data.</text>
</comment>
<evidence type="ECO:0000313" key="4">
    <source>
        <dbReference type="Proteomes" id="UP000018511"/>
    </source>
</evidence>
<evidence type="ECO:0008006" key="5">
    <source>
        <dbReference type="Google" id="ProtNLM"/>
    </source>
</evidence>
<dbReference type="InterPro" id="IPR024671">
    <property type="entry name" value="Atg22-like"/>
</dbReference>
<dbReference type="AlphaFoldDB" id="V7D475"/>
<gene>
    <name evidence="3" type="ORF">O164_25990</name>
</gene>
<feature type="transmembrane region" description="Helical" evidence="1">
    <location>
        <begin position="56"/>
        <end position="75"/>
    </location>
</feature>
<keyword evidence="1" id="KW-0472">Membrane</keyword>
<protein>
    <recommendedName>
        <fullName evidence="5">Major facilitator superfamily (MFS) profile domain-containing protein</fullName>
    </recommendedName>
</protein>
<dbReference type="Proteomes" id="UP000018511">
    <property type="component" value="Unassembled WGS sequence"/>
</dbReference>
<dbReference type="EMBL" id="AXUP01000461">
    <property type="protein sequence ID" value="ESW37094.1"/>
    <property type="molecule type" value="Genomic_DNA"/>
</dbReference>
<feature type="chain" id="PRO_5004756509" description="Major facilitator superfamily (MFS) profile domain-containing protein" evidence="2">
    <location>
        <begin position="24"/>
        <end position="84"/>
    </location>
</feature>
<reference evidence="3 4" key="1">
    <citation type="submission" date="2013-10" db="EMBL/GenBank/DDBJ databases">
        <title>Whole Genome Shotgun Sequence of Pseudomonas taiwanensis SJ9.</title>
        <authorList>
            <person name="Hong S.-J."/>
            <person name="Shin J.-H."/>
        </authorList>
    </citation>
    <scope>NUCLEOTIDE SEQUENCE [LARGE SCALE GENOMIC DNA]</scope>
    <source>
        <strain evidence="3 4">SJ9</strain>
    </source>
</reference>
<keyword evidence="1" id="KW-1133">Transmembrane helix</keyword>
<dbReference type="Gene3D" id="1.20.1250.20">
    <property type="entry name" value="MFS general substrate transporter like domains"/>
    <property type="match status" value="1"/>
</dbReference>
<keyword evidence="1" id="KW-0812">Transmembrane</keyword>
<feature type="transmembrane region" description="Helical" evidence="1">
    <location>
        <begin position="21"/>
        <end position="44"/>
    </location>
</feature>
<dbReference type="InterPro" id="IPR036259">
    <property type="entry name" value="MFS_trans_sf"/>
</dbReference>
<dbReference type="PATRIC" id="fig|1388762.3.peg.4977"/>
<evidence type="ECO:0000256" key="2">
    <source>
        <dbReference type="SAM" id="SignalP"/>
    </source>
</evidence>
<accession>V7D475</accession>
<evidence type="ECO:0000313" key="3">
    <source>
        <dbReference type="EMBL" id="ESW37094.1"/>
    </source>
</evidence>